<dbReference type="InterPro" id="IPR008183">
    <property type="entry name" value="Aldose_1/G6P_1-epimerase"/>
</dbReference>
<dbReference type="GO" id="GO:0006006">
    <property type="term" value="P:glucose metabolic process"/>
    <property type="evidence" value="ECO:0007669"/>
    <property type="project" value="TreeGrafter"/>
</dbReference>
<dbReference type="EMBL" id="CAVNYO010000306">
    <property type="protein sequence ID" value="CAK5273321.1"/>
    <property type="molecule type" value="Genomic_DNA"/>
</dbReference>
<keyword evidence="2" id="KW-0413">Isomerase</keyword>
<evidence type="ECO:0000256" key="3">
    <source>
        <dbReference type="ARBA" id="ARBA00023277"/>
    </source>
</evidence>
<dbReference type="GO" id="GO:0033499">
    <property type="term" value="P:galactose catabolic process via UDP-galactose, Leloir pathway"/>
    <property type="evidence" value="ECO:0007669"/>
    <property type="project" value="TreeGrafter"/>
</dbReference>
<dbReference type="InterPro" id="IPR029044">
    <property type="entry name" value="Nucleotide-diphossugar_trans"/>
</dbReference>
<evidence type="ECO:0000256" key="1">
    <source>
        <dbReference type="ARBA" id="ARBA00006206"/>
    </source>
</evidence>
<dbReference type="GO" id="GO:0005737">
    <property type="term" value="C:cytoplasm"/>
    <property type="evidence" value="ECO:0007669"/>
    <property type="project" value="TreeGrafter"/>
</dbReference>
<dbReference type="InterPro" id="IPR014718">
    <property type="entry name" value="GH-type_carb-bd"/>
</dbReference>
<keyword evidence="5" id="KW-1185">Reference proteome</keyword>
<dbReference type="PANTHER" id="PTHR10091">
    <property type="entry name" value="ALDOSE-1-EPIMERASE"/>
    <property type="match status" value="1"/>
</dbReference>
<dbReference type="Proteomes" id="UP001295794">
    <property type="component" value="Unassembled WGS sequence"/>
</dbReference>
<comment type="caution">
    <text evidence="4">The sequence shown here is derived from an EMBL/GenBank/DDBJ whole genome shotgun (WGS) entry which is preliminary data.</text>
</comment>
<dbReference type="Gene3D" id="3.90.550.10">
    <property type="entry name" value="Spore Coat Polysaccharide Biosynthesis Protein SpsA, Chain A"/>
    <property type="match status" value="1"/>
</dbReference>
<evidence type="ECO:0000256" key="2">
    <source>
        <dbReference type="ARBA" id="ARBA00023235"/>
    </source>
</evidence>
<dbReference type="PROSITE" id="PS00545">
    <property type="entry name" value="ALDOSE_1_EPIMERASE"/>
    <property type="match status" value="1"/>
</dbReference>
<name>A0AAD2HCD4_9AGAR</name>
<sequence length="438" mass="48512">MFGFTPDYFKYSEDFFSAYLKDNIGNPKSEFYIPTMVNKLVADGKAQLRVLHSAAQWFGVTYKEDRPAVVERIRKLIAAGVYPDNSGHSPAKALETMEIEQNIWGFTAEGEAIVLYKMTNAGGASVKLTNIGATVVSVEVPDRDGRLANVALGYDDFKSYFGDGPCMGKTVGRFANRIRGAKFTLDGRHHTHGGGINGFANKIWESRVETDRVVFSLFSPDGDQGYPGDLNAEVVYDWSDDCELEITYYAKTTAPTIINLTNHSYFNLKGEDRPGAMDQLLQINGSKYLRYDADCVCTGELVDVKGTPMDFSEPKALSAEIDADYEPLRFGSGYDQSWAIDGYEKGKLSEAGVLYDPQSGRRMRIRTTQPSIHIYAGNYLEGCPQSISGHPYGRRAGVAIECQAYPNSPNCPGFPSTVLRPGEIYNEKIVFRFETDAN</sequence>
<dbReference type="CDD" id="cd09019">
    <property type="entry name" value="galactose_mutarotase_like"/>
    <property type="match status" value="1"/>
</dbReference>
<organism evidence="4 5">
    <name type="scientific">Mycena citricolor</name>
    <dbReference type="NCBI Taxonomy" id="2018698"/>
    <lineage>
        <taxon>Eukaryota</taxon>
        <taxon>Fungi</taxon>
        <taxon>Dikarya</taxon>
        <taxon>Basidiomycota</taxon>
        <taxon>Agaricomycotina</taxon>
        <taxon>Agaricomycetes</taxon>
        <taxon>Agaricomycetidae</taxon>
        <taxon>Agaricales</taxon>
        <taxon>Marasmiineae</taxon>
        <taxon>Mycenaceae</taxon>
        <taxon>Mycena</taxon>
    </lineage>
</organism>
<protein>
    <recommendedName>
        <fullName evidence="6">Aldose 1-epimerase</fullName>
    </recommendedName>
</protein>
<dbReference type="Gene3D" id="2.70.98.10">
    <property type="match status" value="1"/>
</dbReference>
<dbReference type="InterPro" id="IPR047215">
    <property type="entry name" value="Galactose_mutarotase-like"/>
</dbReference>
<gene>
    <name evidence="4" type="ORF">MYCIT1_LOCUS19713</name>
</gene>
<proteinExistence type="inferred from homology"/>
<dbReference type="SUPFAM" id="SSF74650">
    <property type="entry name" value="Galactose mutarotase-like"/>
    <property type="match status" value="1"/>
</dbReference>
<evidence type="ECO:0000313" key="5">
    <source>
        <dbReference type="Proteomes" id="UP001295794"/>
    </source>
</evidence>
<evidence type="ECO:0008006" key="6">
    <source>
        <dbReference type="Google" id="ProtNLM"/>
    </source>
</evidence>
<dbReference type="Pfam" id="PF01263">
    <property type="entry name" value="Aldose_epim"/>
    <property type="match status" value="1"/>
</dbReference>
<keyword evidence="3" id="KW-0119">Carbohydrate metabolism</keyword>
<comment type="similarity">
    <text evidence="1">Belongs to the aldose epimerase family.</text>
</comment>
<dbReference type="InterPro" id="IPR011013">
    <property type="entry name" value="Gal_mutarotase_sf_dom"/>
</dbReference>
<dbReference type="GO" id="GO:0030246">
    <property type="term" value="F:carbohydrate binding"/>
    <property type="evidence" value="ECO:0007669"/>
    <property type="project" value="InterPro"/>
</dbReference>
<dbReference type="AlphaFoldDB" id="A0AAD2HCD4"/>
<dbReference type="NCBIfam" id="NF008277">
    <property type="entry name" value="PRK11055.1"/>
    <property type="match status" value="1"/>
</dbReference>
<dbReference type="PANTHER" id="PTHR10091:SF0">
    <property type="entry name" value="GALACTOSE MUTAROTASE"/>
    <property type="match status" value="1"/>
</dbReference>
<reference evidence="4" key="1">
    <citation type="submission" date="2023-11" db="EMBL/GenBank/DDBJ databases">
        <authorList>
            <person name="De Vega J J."/>
            <person name="De Vega J J."/>
        </authorList>
    </citation>
    <scope>NUCLEOTIDE SEQUENCE</scope>
</reference>
<evidence type="ECO:0000313" key="4">
    <source>
        <dbReference type="EMBL" id="CAK5273321.1"/>
    </source>
</evidence>
<dbReference type="InterPro" id="IPR018052">
    <property type="entry name" value="Ald1_epimerase_CS"/>
</dbReference>
<dbReference type="GO" id="GO:0004034">
    <property type="term" value="F:aldose 1-epimerase activity"/>
    <property type="evidence" value="ECO:0007669"/>
    <property type="project" value="TreeGrafter"/>
</dbReference>
<accession>A0AAD2HCD4</accession>